<comment type="caution">
    <text evidence="2">The sequence shown here is derived from an EMBL/GenBank/DDBJ whole genome shotgun (WGS) entry which is preliminary data.</text>
</comment>
<dbReference type="EMBL" id="RWGY01000011">
    <property type="protein sequence ID" value="TVU31966.1"/>
    <property type="molecule type" value="Genomic_DNA"/>
</dbReference>
<dbReference type="AlphaFoldDB" id="A0A5J9V7Q1"/>
<feature type="region of interest" description="Disordered" evidence="1">
    <location>
        <begin position="33"/>
        <end position="63"/>
    </location>
</feature>
<accession>A0A5J9V7Q1</accession>
<dbReference type="Proteomes" id="UP000324897">
    <property type="component" value="Chromosome 1"/>
</dbReference>
<proteinExistence type="predicted"/>
<evidence type="ECO:0000256" key="1">
    <source>
        <dbReference type="SAM" id="MobiDB-lite"/>
    </source>
</evidence>
<organism evidence="2 3">
    <name type="scientific">Eragrostis curvula</name>
    <name type="common">weeping love grass</name>
    <dbReference type="NCBI Taxonomy" id="38414"/>
    <lineage>
        <taxon>Eukaryota</taxon>
        <taxon>Viridiplantae</taxon>
        <taxon>Streptophyta</taxon>
        <taxon>Embryophyta</taxon>
        <taxon>Tracheophyta</taxon>
        <taxon>Spermatophyta</taxon>
        <taxon>Magnoliopsida</taxon>
        <taxon>Liliopsida</taxon>
        <taxon>Poales</taxon>
        <taxon>Poaceae</taxon>
        <taxon>PACMAD clade</taxon>
        <taxon>Chloridoideae</taxon>
        <taxon>Eragrostideae</taxon>
        <taxon>Eragrostidinae</taxon>
        <taxon>Eragrostis</taxon>
    </lineage>
</organism>
<evidence type="ECO:0000313" key="3">
    <source>
        <dbReference type="Proteomes" id="UP000324897"/>
    </source>
</evidence>
<feature type="non-terminal residue" evidence="2">
    <location>
        <position position="1"/>
    </location>
</feature>
<name>A0A5J9V7Q1_9POAL</name>
<gene>
    <name evidence="2" type="ORF">EJB05_23681</name>
</gene>
<protein>
    <submittedName>
        <fullName evidence="2">Uncharacterized protein</fullName>
    </submittedName>
</protein>
<reference evidence="2 3" key="1">
    <citation type="journal article" date="2019" name="Sci. Rep.">
        <title>A high-quality genome of Eragrostis curvula grass provides insights into Poaceae evolution and supports new strategies to enhance forage quality.</title>
        <authorList>
            <person name="Carballo J."/>
            <person name="Santos B.A.C.M."/>
            <person name="Zappacosta D."/>
            <person name="Garbus I."/>
            <person name="Selva J.P."/>
            <person name="Gallo C.A."/>
            <person name="Diaz A."/>
            <person name="Albertini E."/>
            <person name="Caccamo M."/>
            <person name="Echenique V."/>
        </authorList>
    </citation>
    <scope>NUCLEOTIDE SEQUENCE [LARGE SCALE GENOMIC DNA]</scope>
    <source>
        <strain evidence="3">cv. Victoria</strain>
        <tissue evidence="2">Leaf</tissue>
    </source>
</reference>
<keyword evidence="3" id="KW-1185">Reference proteome</keyword>
<feature type="compositionally biased region" description="Low complexity" evidence="1">
    <location>
        <begin position="40"/>
        <end position="49"/>
    </location>
</feature>
<dbReference type="Gramene" id="TVU31966">
    <property type="protein sequence ID" value="TVU31966"/>
    <property type="gene ID" value="EJB05_23681"/>
</dbReference>
<evidence type="ECO:0000313" key="2">
    <source>
        <dbReference type="EMBL" id="TVU31966.1"/>
    </source>
</evidence>
<sequence length="63" mass="7097">MGFASWKAEGEDDVSPFGARRSQVYGLRVLEGRRRREPLRSTSKSSKSSVWASRLGRPKVKTT</sequence>